<dbReference type="SUPFAM" id="SSF55545">
    <property type="entry name" value="beta-N-acetylhexosaminidase-like domain"/>
    <property type="match status" value="1"/>
</dbReference>
<evidence type="ECO:0000259" key="10">
    <source>
        <dbReference type="Pfam" id="PF13290"/>
    </source>
</evidence>
<reference evidence="11 12" key="1">
    <citation type="submission" date="2020-08" db="EMBL/GenBank/DDBJ databases">
        <title>A Genomic Blueprint of the Chicken Gut Microbiome.</title>
        <authorList>
            <person name="Gilroy R."/>
            <person name="Ravi A."/>
            <person name="Getino M."/>
            <person name="Pursley I."/>
            <person name="Horton D.L."/>
            <person name="Alikhan N.-F."/>
            <person name="Baker D."/>
            <person name="Gharbi K."/>
            <person name="Hall N."/>
            <person name="Watson M."/>
            <person name="Adriaenssens E.M."/>
            <person name="Foster-Nyarko E."/>
            <person name="Jarju S."/>
            <person name="Secka A."/>
            <person name="Antonio M."/>
            <person name="Oren A."/>
            <person name="Chaudhuri R."/>
            <person name="La Ragione R.M."/>
            <person name="Hildebrand F."/>
            <person name="Pallen M.J."/>
        </authorList>
    </citation>
    <scope>NUCLEOTIDE SEQUENCE [LARGE SCALE GENOMIC DNA]</scope>
    <source>
        <strain evidence="11 12">Sa1YUN3</strain>
    </source>
</reference>
<proteinExistence type="inferred from homology"/>
<keyword evidence="5" id="KW-0326">Glycosidase</keyword>
<name>A0ABR8V9Q0_9BACT</name>
<dbReference type="PRINTS" id="PR00738">
    <property type="entry name" value="GLHYDRLASE20"/>
</dbReference>
<dbReference type="PANTHER" id="PTHR22600:SF57">
    <property type="entry name" value="BETA-N-ACETYLHEXOSAMINIDASE"/>
    <property type="match status" value="1"/>
</dbReference>
<keyword evidence="12" id="KW-1185">Reference proteome</keyword>
<dbReference type="InterPro" id="IPR008979">
    <property type="entry name" value="Galactose-bd-like_sf"/>
</dbReference>
<dbReference type="SUPFAM" id="SSF49785">
    <property type="entry name" value="Galactose-binding domain-like"/>
    <property type="match status" value="1"/>
</dbReference>
<gene>
    <name evidence="11" type="ORF">H9626_04605</name>
</gene>
<evidence type="ECO:0000256" key="3">
    <source>
        <dbReference type="ARBA" id="ARBA00012663"/>
    </source>
</evidence>
<dbReference type="PANTHER" id="PTHR22600">
    <property type="entry name" value="BETA-HEXOSAMINIDASE"/>
    <property type="match status" value="1"/>
</dbReference>
<feature type="domain" description="Glycoside hydrolase family 20 catalytic" evidence="7">
    <location>
        <begin position="164"/>
        <end position="509"/>
    </location>
</feature>
<dbReference type="Gene3D" id="3.30.379.10">
    <property type="entry name" value="Chitobiase/beta-hexosaminidase domain 2-like"/>
    <property type="match status" value="1"/>
</dbReference>
<dbReference type="Proteomes" id="UP000616346">
    <property type="component" value="Unassembled WGS sequence"/>
</dbReference>
<comment type="catalytic activity">
    <reaction evidence="1">
        <text>Hydrolysis of terminal non-reducing N-acetyl-D-hexosamine residues in N-acetyl-beta-D-hexosaminides.</text>
        <dbReference type="EC" id="3.2.1.52"/>
    </reaction>
</comment>
<dbReference type="CDD" id="cd06563">
    <property type="entry name" value="GH20_chitobiase-like"/>
    <property type="match status" value="1"/>
</dbReference>
<feature type="domain" description="GH29D-like beta-sandwich" evidence="10">
    <location>
        <begin position="555"/>
        <end position="607"/>
    </location>
</feature>
<dbReference type="InterPro" id="IPR015883">
    <property type="entry name" value="Glyco_hydro_20_cat"/>
</dbReference>
<dbReference type="Pfam" id="PF13290">
    <property type="entry name" value="CHB_HEX_C_1"/>
    <property type="match status" value="1"/>
</dbReference>
<dbReference type="PROSITE" id="PS51257">
    <property type="entry name" value="PROKAR_LIPOPROTEIN"/>
    <property type="match status" value="1"/>
</dbReference>
<evidence type="ECO:0000256" key="2">
    <source>
        <dbReference type="ARBA" id="ARBA00006285"/>
    </source>
</evidence>
<evidence type="ECO:0000256" key="4">
    <source>
        <dbReference type="ARBA" id="ARBA00022801"/>
    </source>
</evidence>
<comment type="similarity">
    <text evidence="2">Belongs to the glycosyl hydrolase 20 family.</text>
</comment>
<dbReference type="EC" id="3.2.1.52" evidence="3"/>
<dbReference type="RefSeq" id="WP_191709697.1">
    <property type="nucleotide sequence ID" value="NZ_JACSPQ010000001.1"/>
</dbReference>
<feature type="domain" description="F5/8 type C" evidence="8">
    <location>
        <begin position="638"/>
        <end position="750"/>
    </location>
</feature>
<evidence type="ECO:0000313" key="12">
    <source>
        <dbReference type="Proteomes" id="UP000616346"/>
    </source>
</evidence>
<dbReference type="Gene3D" id="2.60.120.260">
    <property type="entry name" value="Galactose-binding domain-like"/>
    <property type="match status" value="1"/>
</dbReference>
<keyword evidence="4" id="KW-0378">Hydrolase</keyword>
<dbReference type="Gene3D" id="3.20.20.80">
    <property type="entry name" value="Glycosidases"/>
    <property type="match status" value="1"/>
</dbReference>
<evidence type="ECO:0000259" key="9">
    <source>
        <dbReference type="Pfam" id="PF02838"/>
    </source>
</evidence>
<dbReference type="EMBL" id="JACSPQ010000001">
    <property type="protein sequence ID" value="MBD8001499.1"/>
    <property type="molecule type" value="Genomic_DNA"/>
</dbReference>
<accession>A0ABR8V9Q0</accession>
<feature type="chain" id="PRO_5046697676" description="beta-N-acetylhexosaminidase" evidence="6">
    <location>
        <begin position="21"/>
        <end position="775"/>
    </location>
</feature>
<evidence type="ECO:0000259" key="7">
    <source>
        <dbReference type="Pfam" id="PF00728"/>
    </source>
</evidence>
<evidence type="ECO:0000256" key="6">
    <source>
        <dbReference type="SAM" id="SignalP"/>
    </source>
</evidence>
<dbReference type="InterPro" id="IPR000421">
    <property type="entry name" value="FA58C"/>
</dbReference>
<dbReference type="InterPro" id="IPR015882">
    <property type="entry name" value="HEX_bac_N"/>
</dbReference>
<feature type="domain" description="Beta-hexosaminidase bacterial type N-terminal" evidence="9">
    <location>
        <begin position="32"/>
        <end position="160"/>
    </location>
</feature>
<evidence type="ECO:0000256" key="1">
    <source>
        <dbReference type="ARBA" id="ARBA00001231"/>
    </source>
</evidence>
<evidence type="ECO:0000256" key="5">
    <source>
        <dbReference type="ARBA" id="ARBA00023295"/>
    </source>
</evidence>
<organism evidence="11 12">
    <name type="scientific">Phocaeicola faecium</name>
    <dbReference type="NCBI Taxonomy" id="2762213"/>
    <lineage>
        <taxon>Bacteria</taxon>
        <taxon>Pseudomonadati</taxon>
        <taxon>Bacteroidota</taxon>
        <taxon>Bacteroidia</taxon>
        <taxon>Bacteroidales</taxon>
        <taxon>Bacteroidaceae</taxon>
        <taxon>Phocaeicola</taxon>
    </lineage>
</organism>
<evidence type="ECO:0000313" key="11">
    <source>
        <dbReference type="EMBL" id="MBD8001499.1"/>
    </source>
</evidence>
<dbReference type="InterPro" id="IPR029018">
    <property type="entry name" value="Hex-like_dom2"/>
</dbReference>
<dbReference type="SUPFAM" id="SSF51445">
    <property type="entry name" value="(Trans)glycosidases"/>
    <property type="match status" value="1"/>
</dbReference>
<dbReference type="Pfam" id="PF02838">
    <property type="entry name" value="Glyco_hydro_20b"/>
    <property type="match status" value="1"/>
</dbReference>
<evidence type="ECO:0000259" key="8">
    <source>
        <dbReference type="Pfam" id="PF00754"/>
    </source>
</evidence>
<protein>
    <recommendedName>
        <fullName evidence="3">beta-N-acetylhexosaminidase</fullName>
        <ecNumber evidence="3">3.2.1.52</ecNumber>
    </recommendedName>
</protein>
<dbReference type="InterPro" id="IPR059177">
    <property type="entry name" value="GH29D-like_dom"/>
</dbReference>
<dbReference type="InterPro" id="IPR025705">
    <property type="entry name" value="Beta_hexosaminidase_sua/sub"/>
</dbReference>
<keyword evidence="6" id="KW-0732">Signal</keyword>
<sequence>MTKIQVKTWAFCLFAAGALAACSPREVQTGDLNVIPQPQEIAEVADASPFVIRSSTKICYPEGNEKLERTARLLATYIKDVTGAEVKTTTEAAGNNCIALGIDPAIAQKDGYVLDITADRVTLNGSTEAGVFYGAQTIHKALPITGGKADGALPAGTVKDFPRYGYRGFMIDVCRHFFPKEYLKELIDVMALHNINYFHWHLSEDQGWRIEIKKYPKLTEVGSYRKETITAPGSGKFDGVPVSGFYTQEDAKEIVAYAAERFITVIPEIDMPGHMLAALASYPELGCTGGPYETATKFGVFKEVLCGGNEKTLQFAKDVVNEIMDIFPDAPYIHIGGDECPKAEWEKCPKCQAKIKELGLRDTKEHSKENQLQVYFMNEVEKEIAKRGKKMLAWDEILEGNPNPETTTVMAWTGVPASVKAAQLGHPTIVCPISHLYFSNPGYNRLRGISSVERVYNFEPESEKLTPEEKKNIIGVQGCIWTEWTKDSVKMEWQMMPRIAALSELQWSNPEKKDLNGFLKRLRHQLDLYSLYGFHYKEDIEEVTISATPKGEGGAAEVTLSTFDNAPVYYTLDGSEPTAASQQYTEPFTVDKTTTIKAIAIRDGRESNVAEVTLKYNLATMRPITLKSEPDASFTYKGATLLVDGLEGDDNYRSGRYIGFYGQNFDAVVDLQEPKDISSVSIGTYLVPGDYIFGLTGLEVYASEDGKNFRKIASKSIPVLEKGSKNNVLKREEISFDKTNTRYVRVVGKNTPVLPKWHSGAGKKSFLFFDEIAIN</sequence>
<feature type="signal peptide" evidence="6">
    <location>
        <begin position="1"/>
        <end position="20"/>
    </location>
</feature>
<dbReference type="Pfam" id="PF00728">
    <property type="entry name" value="Glyco_hydro_20"/>
    <property type="match status" value="1"/>
</dbReference>
<dbReference type="Pfam" id="PF00754">
    <property type="entry name" value="F5_F8_type_C"/>
    <property type="match status" value="1"/>
</dbReference>
<dbReference type="InterPro" id="IPR017853">
    <property type="entry name" value="GH"/>
</dbReference>
<comment type="caution">
    <text evidence="11">The sequence shown here is derived from an EMBL/GenBank/DDBJ whole genome shotgun (WGS) entry which is preliminary data.</text>
</comment>